<dbReference type="KEGG" id="hdt:HYPDE_39253"/>
<dbReference type="Proteomes" id="UP000005952">
    <property type="component" value="Chromosome"/>
</dbReference>
<gene>
    <name evidence="2" type="ORF">HYPDE_39253</name>
</gene>
<reference evidence="2 3" key="1">
    <citation type="journal article" date="2013" name="Genome Announc.">
        <title>Genome sequences for three denitrifying bacterial strains isolated from a uranium- and nitrate-contaminated subsurface environment.</title>
        <authorList>
            <person name="Venkatramanan R."/>
            <person name="Prakash O."/>
            <person name="Woyke T."/>
            <person name="Chain P."/>
            <person name="Goodwin L.A."/>
            <person name="Watson D."/>
            <person name="Brooks S."/>
            <person name="Kostka J.E."/>
            <person name="Green S.J."/>
        </authorList>
    </citation>
    <scope>NUCLEOTIDE SEQUENCE [LARGE SCALE GENOMIC DNA]</scope>
    <source>
        <strain evidence="2 3">1NES1</strain>
    </source>
</reference>
<evidence type="ECO:0000313" key="3">
    <source>
        <dbReference type="Proteomes" id="UP000005952"/>
    </source>
</evidence>
<dbReference type="AlphaFoldDB" id="N0BHC3"/>
<accession>N0BHC3</accession>
<evidence type="ECO:0000256" key="1">
    <source>
        <dbReference type="SAM" id="Phobius"/>
    </source>
</evidence>
<feature type="transmembrane region" description="Helical" evidence="1">
    <location>
        <begin position="67"/>
        <end position="86"/>
    </location>
</feature>
<keyword evidence="1" id="KW-0472">Membrane</keyword>
<keyword evidence="1" id="KW-0812">Transmembrane</keyword>
<name>N0BHC3_9HYPH</name>
<dbReference type="EMBL" id="CP005587">
    <property type="protein sequence ID" value="AGK59520.1"/>
    <property type="molecule type" value="Genomic_DNA"/>
</dbReference>
<protein>
    <recommendedName>
        <fullName evidence="4">Transmembrane protein</fullName>
    </recommendedName>
</protein>
<dbReference type="STRING" id="670307.HYPDE_39253"/>
<organism evidence="2 3">
    <name type="scientific">Hyphomicrobium denitrificans 1NES1</name>
    <dbReference type="NCBI Taxonomy" id="670307"/>
    <lineage>
        <taxon>Bacteria</taxon>
        <taxon>Pseudomonadati</taxon>
        <taxon>Pseudomonadota</taxon>
        <taxon>Alphaproteobacteria</taxon>
        <taxon>Hyphomicrobiales</taxon>
        <taxon>Hyphomicrobiaceae</taxon>
        <taxon>Hyphomicrobium</taxon>
    </lineage>
</organism>
<keyword evidence="1" id="KW-1133">Transmembrane helix</keyword>
<feature type="transmembrane region" description="Helical" evidence="1">
    <location>
        <begin position="25"/>
        <end position="46"/>
    </location>
</feature>
<evidence type="ECO:0000313" key="2">
    <source>
        <dbReference type="EMBL" id="AGK59520.1"/>
    </source>
</evidence>
<dbReference type="HOGENOM" id="CLU_1945848_0_0_5"/>
<keyword evidence="3" id="KW-1185">Reference proteome</keyword>
<feature type="transmembrane region" description="Helical" evidence="1">
    <location>
        <begin position="92"/>
        <end position="116"/>
    </location>
</feature>
<evidence type="ECO:0008006" key="4">
    <source>
        <dbReference type="Google" id="ProtNLM"/>
    </source>
</evidence>
<sequence>MYAAVSCAALPFLHAVPQLKSIGSMTPLIAALAIGALVGVPLSIVVRRLSDFSAPQNNAWGMLTTREAVFFGIVSWGMPLGLMFVVNDFLEYSSPFVVVSGAIVWPVSGVAFGLLARWQAQRRSHSEMT</sequence>
<proteinExistence type="predicted"/>